<dbReference type="GO" id="GO:0051301">
    <property type="term" value="P:cell division"/>
    <property type="evidence" value="ECO:0007669"/>
    <property type="project" value="UniProtKB-KW"/>
</dbReference>
<comment type="subcellular location">
    <subcellularLocation>
        <location evidence="1">Chromosome</location>
        <location evidence="1">Centromere</location>
        <location evidence="1">Kinetochore</location>
    </subcellularLocation>
</comment>
<dbReference type="GO" id="GO:0000444">
    <property type="term" value="C:MIS12/MIND type complex"/>
    <property type="evidence" value="ECO:0007669"/>
    <property type="project" value="TreeGrafter"/>
</dbReference>
<evidence type="ECO:0000256" key="8">
    <source>
        <dbReference type="ARBA" id="ARBA00023306"/>
    </source>
</evidence>
<keyword evidence="4" id="KW-0132">Cell division</keyword>
<dbReference type="PANTHER" id="PTHR14527:SF2">
    <property type="entry name" value="PROTEIN MIS12 HOMOLOG"/>
    <property type="match status" value="1"/>
</dbReference>
<gene>
    <name evidence="10" type="ORF">PC9H_011540</name>
</gene>
<organism evidence="10 11">
    <name type="scientific">Pleurotus ostreatus</name>
    <name type="common">Oyster mushroom</name>
    <name type="synonym">White-rot fungus</name>
    <dbReference type="NCBI Taxonomy" id="5322"/>
    <lineage>
        <taxon>Eukaryota</taxon>
        <taxon>Fungi</taxon>
        <taxon>Dikarya</taxon>
        <taxon>Basidiomycota</taxon>
        <taxon>Agaricomycotina</taxon>
        <taxon>Agaricomycetes</taxon>
        <taxon>Agaricomycetidae</taxon>
        <taxon>Agaricales</taxon>
        <taxon>Pleurotineae</taxon>
        <taxon>Pleurotaceae</taxon>
        <taxon>Pleurotus</taxon>
    </lineage>
</organism>
<dbReference type="GO" id="GO:0000070">
    <property type="term" value="P:mitotic sister chromatid segregation"/>
    <property type="evidence" value="ECO:0007669"/>
    <property type="project" value="TreeGrafter"/>
</dbReference>
<keyword evidence="3" id="KW-0158">Chromosome</keyword>
<comment type="caution">
    <text evidence="10">The sequence shown here is derived from an EMBL/GenBank/DDBJ whole genome shotgun (WGS) entry which is preliminary data.</text>
</comment>
<evidence type="ECO:0000256" key="1">
    <source>
        <dbReference type="ARBA" id="ARBA00004629"/>
    </source>
</evidence>
<evidence type="ECO:0000313" key="11">
    <source>
        <dbReference type="Proteomes" id="UP000623687"/>
    </source>
</evidence>
<reference evidence="10" key="1">
    <citation type="submission" date="2019-07" db="EMBL/GenBank/DDBJ databases">
        <authorList>
            <person name="Palmer J.M."/>
        </authorList>
    </citation>
    <scope>NUCLEOTIDE SEQUENCE</scope>
    <source>
        <strain evidence="10">PC9</strain>
    </source>
</reference>
<keyword evidence="9" id="KW-0137">Centromere</keyword>
<evidence type="ECO:0000256" key="9">
    <source>
        <dbReference type="ARBA" id="ARBA00023328"/>
    </source>
</evidence>
<keyword evidence="8" id="KW-0131">Cell cycle</keyword>
<dbReference type="GO" id="GO:0005634">
    <property type="term" value="C:nucleus"/>
    <property type="evidence" value="ECO:0007669"/>
    <property type="project" value="InterPro"/>
</dbReference>
<dbReference type="OrthoDB" id="1884855at2759"/>
<dbReference type="RefSeq" id="XP_036626879.1">
    <property type="nucleotide sequence ID" value="XM_036781024.1"/>
</dbReference>
<evidence type="ECO:0000256" key="4">
    <source>
        <dbReference type="ARBA" id="ARBA00022618"/>
    </source>
</evidence>
<dbReference type="Pfam" id="PF05859">
    <property type="entry name" value="Mis12"/>
    <property type="match status" value="1"/>
</dbReference>
<protein>
    <recommendedName>
        <fullName evidence="12">Mis12-domain-containing protein</fullName>
    </recommendedName>
</protein>
<accession>A0A8H6ZIW5</accession>
<evidence type="ECO:0000256" key="6">
    <source>
        <dbReference type="ARBA" id="ARBA00022838"/>
    </source>
</evidence>
<dbReference type="VEuPathDB" id="FungiDB:PC9H_011540"/>
<keyword evidence="5" id="KW-0498">Mitosis</keyword>
<keyword evidence="7" id="KW-0175">Coiled coil</keyword>
<dbReference type="PANTHER" id="PTHR14527">
    <property type="entry name" value="PROTEIN MIS12 HOMOLOG"/>
    <property type="match status" value="1"/>
</dbReference>
<keyword evidence="6" id="KW-0995">Kinetochore</keyword>
<evidence type="ECO:0000256" key="7">
    <source>
        <dbReference type="ARBA" id="ARBA00023054"/>
    </source>
</evidence>
<dbReference type="AlphaFoldDB" id="A0A8H6ZIW5"/>
<evidence type="ECO:0008006" key="12">
    <source>
        <dbReference type="Google" id="ProtNLM"/>
    </source>
</evidence>
<proteinExistence type="inferred from homology"/>
<name>A0A8H6ZIW5_PLEOS</name>
<dbReference type="Proteomes" id="UP000623687">
    <property type="component" value="Unassembled WGS sequence"/>
</dbReference>
<dbReference type="EMBL" id="JACETU010000009">
    <property type="protein sequence ID" value="KAF7421021.1"/>
    <property type="molecule type" value="Genomic_DNA"/>
</dbReference>
<sequence length="298" mass="33734">MTEQQAVNAPPLLLPEALGFSPQLLLDDIINIANNAVTDAVNGLEEFLQRWADERAKKEGGSDTMKESEWDPTGEVEQGLVAFQTLLEYHTDVAFDFFEAWSLRNVFAVPPDLPIVLPHQEGLDLTQSPEREKELMDEIVELRLQLQDQRRLGRVLTRAVHVSRAGRRRAEKRRERLSFLHDPTFDTIEGLPQKLFELYKSVSALPDLDPATLSSLTQYRLSDPGKRPWETSKTGYLNWAVSQLLVRARERNAAEGRRTGLDEDNERVQEVGSADQLKAAIEAMDRVQASLEMTTDLS</sequence>
<keyword evidence="11" id="KW-1185">Reference proteome</keyword>
<dbReference type="GO" id="GO:0051382">
    <property type="term" value="P:kinetochore assembly"/>
    <property type="evidence" value="ECO:0007669"/>
    <property type="project" value="TreeGrafter"/>
</dbReference>
<evidence type="ECO:0000256" key="5">
    <source>
        <dbReference type="ARBA" id="ARBA00022776"/>
    </source>
</evidence>
<dbReference type="GeneID" id="59381358"/>
<comment type="similarity">
    <text evidence="2">Belongs to the mis12 family.</text>
</comment>
<dbReference type="InterPro" id="IPR008685">
    <property type="entry name" value="Centromere_Mis12"/>
</dbReference>
<evidence type="ECO:0000256" key="2">
    <source>
        <dbReference type="ARBA" id="ARBA00008643"/>
    </source>
</evidence>
<evidence type="ECO:0000313" key="10">
    <source>
        <dbReference type="EMBL" id="KAF7421021.1"/>
    </source>
</evidence>
<evidence type="ECO:0000256" key="3">
    <source>
        <dbReference type="ARBA" id="ARBA00022454"/>
    </source>
</evidence>